<evidence type="ECO:0000259" key="4">
    <source>
        <dbReference type="Pfam" id="PF13193"/>
    </source>
</evidence>
<keyword evidence="2 5" id="KW-0436">Ligase</keyword>
<evidence type="ECO:0000313" key="6">
    <source>
        <dbReference type="Proteomes" id="UP000321805"/>
    </source>
</evidence>
<proteinExistence type="inferred from homology"/>
<dbReference type="PANTHER" id="PTHR24096:SF149">
    <property type="entry name" value="AMP-BINDING DOMAIN-CONTAINING PROTEIN-RELATED"/>
    <property type="match status" value="1"/>
</dbReference>
<evidence type="ECO:0000256" key="2">
    <source>
        <dbReference type="ARBA" id="ARBA00022598"/>
    </source>
</evidence>
<reference evidence="5 6" key="1">
    <citation type="journal article" date="2018" name="J. Microbiol.">
        <title>Baekduia soli gen. nov., sp. nov., a novel bacterium isolated from the soil of Baekdu Mountain and proposal of a novel family name, Baekduiaceae fam. nov.</title>
        <authorList>
            <person name="An D.S."/>
            <person name="Siddiqi M.Z."/>
            <person name="Kim K.H."/>
            <person name="Yu H.S."/>
            <person name="Im W.T."/>
        </authorList>
    </citation>
    <scope>NUCLEOTIDE SEQUENCE [LARGE SCALE GENOMIC DNA]</scope>
    <source>
        <strain evidence="5 6">BR7-21</strain>
    </source>
</reference>
<organism evidence="5 6">
    <name type="scientific">Baekduia soli</name>
    <dbReference type="NCBI Taxonomy" id="496014"/>
    <lineage>
        <taxon>Bacteria</taxon>
        <taxon>Bacillati</taxon>
        <taxon>Actinomycetota</taxon>
        <taxon>Thermoleophilia</taxon>
        <taxon>Solirubrobacterales</taxon>
        <taxon>Baekduiaceae</taxon>
        <taxon>Baekduia</taxon>
    </lineage>
</organism>
<dbReference type="InterPro" id="IPR045851">
    <property type="entry name" value="AMP-bd_C_sf"/>
</dbReference>
<dbReference type="InterPro" id="IPR000873">
    <property type="entry name" value="AMP-dep_synth/lig_dom"/>
</dbReference>
<gene>
    <name evidence="5" type="ORF">FSW04_06400</name>
</gene>
<dbReference type="Pfam" id="PF13193">
    <property type="entry name" value="AMP-binding_C"/>
    <property type="match status" value="1"/>
</dbReference>
<dbReference type="PANTHER" id="PTHR24096">
    <property type="entry name" value="LONG-CHAIN-FATTY-ACID--COA LIGASE"/>
    <property type="match status" value="1"/>
</dbReference>
<evidence type="ECO:0000256" key="1">
    <source>
        <dbReference type="ARBA" id="ARBA00006432"/>
    </source>
</evidence>
<name>A0A5B8U2L5_9ACTN</name>
<protein>
    <submittedName>
        <fullName evidence="5">Long-chain fatty acid--CoA ligase</fullName>
    </submittedName>
</protein>
<keyword evidence="6" id="KW-1185">Reference proteome</keyword>
<dbReference type="Pfam" id="PF00501">
    <property type="entry name" value="AMP-binding"/>
    <property type="match status" value="1"/>
</dbReference>
<dbReference type="OrthoDB" id="9803968at2"/>
<dbReference type="Proteomes" id="UP000321805">
    <property type="component" value="Chromosome"/>
</dbReference>
<dbReference type="KEGG" id="bsol:FSW04_06400"/>
<accession>A0A5B8U2L5</accession>
<dbReference type="InterPro" id="IPR025110">
    <property type="entry name" value="AMP-bd_C"/>
</dbReference>
<dbReference type="GO" id="GO:0016405">
    <property type="term" value="F:CoA-ligase activity"/>
    <property type="evidence" value="ECO:0007669"/>
    <property type="project" value="TreeGrafter"/>
</dbReference>
<evidence type="ECO:0000259" key="3">
    <source>
        <dbReference type="Pfam" id="PF00501"/>
    </source>
</evidence>
<dbReference type="SUPFAM" id="SSF56801">
    <property type="entry name" value="Acetyl-CoA synthetase-like"/>
    <property type="match status" value="1"/>
</dbReference>
<dbReference type="InterPro" id="IPR042099">
    <property type="entry name" value="ANL_N_sf"/>
</dbReference>
<dbReference type="RefSeq" id="WP_146917501.1">
    <property type="nucleotide sequence ID" value="NZ_CP042430.1"/>
</dbReference>
<dbReference type="Gene3D" id="3.30.300.30">
    <property type="match status" value="1"/>
</dbReference>
<evidence type="ECO:0000313" key="5">
    <source>
        <dbReference type="EMBL" id="QEC47256.1"/>
    </source>
</evidence>
<dbReference type="EMBL" id="CP042430">
    <property type="protein sequence ID" value="QEC47256.1"/>
    <property type="molecule type" value="Genomic_DNA"/>
</dbReference>
<feature type="domain" description="AMP-dependent synthetase/ligase" evidence="3">
    <location>
        <begin position="4"/>
        <end position="46"/>
    </location>
</feature>
<dbReference type="AlphaFoldDB" id="A0A5B8U2L5"/>
<dbReference type="Gene3D" id="3.40.50.12780">
    <property type="entry name" value="N-terminal domain of ligase-like"/>
    <property type="match status" value="1"/>
</dbReference>
<sequence>MGRLDSVGRPMAECDVRVVDDDGRPLPAGAEGEIAILTPSRMLGYFDNPEATRRTIDDDGWLRTGDVGRIDEDGFLHVLDRMNDVIIRGGFNVYPAEVEAALIAHPRVVDVAVVGAPHAVLGEGVVAFVVLGDGAGIDEDELVRFCRERVADYKCPREIRFVAELPRNAMGKVLRRTLREELVGEAA</sequence>
<comment type="similarity">
    <text evidence="1">Belongs to the ATP-dependent AMP-binding enzyme family.</text>
</comment>
<feature type="domain" description="AMP-binding enzyme C-terminal" evidence="4">
    <location>
        <begin position="97"/>
        <end position="172"/>
    </location>
</feature>
<dbReference type="FunFam" id="3.30.300.30:FF:000008">
    <property type="entry name" value="2,3-dihydroxybenzoate-AMP ligase"/>
    <property type="match status" value="1"/>
</dbReference>